<accession>A0ABT9BJQ6</accession>
<dbReference type="EMBL" id="JAUQUB010000001">
    <property type="protein sequence ID" value="MDO7881248.1"/>
    <property type="molecule type" value="Genomic_DNA"/>
</dbReference>
<keyword evidence="2" id="KW-0472">Membrane</keyword>
<feature type="transmembrane region" description="Helical" evidence="2">
    <location>
        <begin position="114"/>
        <end position="137"/>
    </location>
</feature>
<reference evidence="3 4" key="1">
    <citation type="submission" date="2023-07" db="EMBL/GenBank/DDBJ databases">
        <title>Protaetiibacter sp. nov WY-16 isolated from soil.</title>
        <authorList>
            <person name="Liu B."/>
            <person name="Wan Y."/>
        </authorList>
    </citation>
    <scope>NUCLEOTIDE SEQUENCE [LARGE SCALE GENOMIC DNA]</scope>
    <source>
        <strain evidence="3 4">WY-16</strain>
    </source>
</reference>
<feature type="region of interest" description="Disordered" evidence="1">
    <location>
        <begin position="1"/>
        <end position="21"/>
    </location>
</feature>
<proteinExistence type="predicted"/>
<feature type="transmembrane region" description="Helical" evidence="2">
    <location>
        <begin position="28"/>
        <end position="55"/>
    </location>
</feature>
<name>A0ABT9BJQ6_9MICO</name>
<evidence type="ECO:0000313" key="3">
    <source>
        <dbReference type="EMBL" id="MDO7881248.1"/>
    </source>
</evidence>
<evidence type="ECO:0000256" key="1">
    <source>
        <dbReference type="SAM" id="MobiDB-lite"/>
    </source>
</evidence>
<dbReference type="Proteomes" id="UP001241072">
    <property type="component" value="Unassembled WGS sequence"/>
</dbReference>
<evidence type="ECO:0000256" key="2">
    <source>
        <dbReference type="SAM" id="Phobius"/>
    </source>
</evidence>
<organism evidence="3 4">
    <name type="scientific">Antiquaquibacter soli</name>
    <dbReference type="NCBI Taxonomy" id="3064523"/>
    <lineage>
        <taxon>Bacteria</taxon>
        <taxon>Bacillati</taxon>
        <taxon>Actinomycetota</taxon>
        <taxon>Actinomycetes</taxon>
        <taxon>Micrococcales</taxon>
        <taxon>Microbacteriaceae</taxon>
        <taxon>Antiquaquibacter</taxon>
    </lineage>
</organism>
<evidence type="ECO:0000313" key="4">
    <source>
        <dbReference type="Proteomes" id="UP001241072"/>
    </source>
</evidence>
<keyword evidence="4" id="KW-1185">Reference proteome</keyword>
<keyword evidence="2" id="KW-1133">Transmembrane helix</keyword>
<gene>
    <name evidence="3" type="ORF">Q5716_03305</name>
</gene>
<sequence length="139" mass="14357">MTETLEPVDATAPSAPTPVSPREGVGKVALTASIVLFAVSLLLSIVLGVIGAPYVDRSSGIPSFQFRTGDPDPVVSMLGLLSPLHVLLGSLVGGWVIVQSIVAIAANRGRRQGVIALVLAVVAPVVSLVVYLLIMLLPR</sequence>
<dbReference type="RefSeq" id="WP_305001663.1">
    <property type="nucleotide sequence ID" value="NZ_JAUQUB010000001.1"/>
</dbReference>
<feature type="transmembrane region" description="Helical" evidence="2">
    <location>
        <begin position="75"/>
        <end position="102"/>
    </location>
</feature>
<keyword evidence="2" id="KW-0812">Transmembrane</keyword>
<evidence type="ECO:0008006" key="5">
    <source>
        <dbReference type="Google" id="ProtNLM"/>
    </source>
</evidence>
<comment type="caution">
    <text evidence="3">The sequence shown here is derived from an EMBL/GenBank/DDBJ whole genome shotgun (WGS) entry which is preliminary data.</text>
</comment>
<protein>
    <recommendedName>
        <fullName evidence="5">DUF4064 domain-containing protein</fullName>
    </recommendedName>
</protein>